<evidence type="ECO:0000313" key="2">
    <source>
        <dbReference type="EMBL" id="KAJ4975842.1"/>
    </source>
</evidence>
<comment type="caution">
    <text evidence="2">The sequence shown here is derived from an EMBL/GenBank/DDBJ whole genome shotgun (WGS) entry which is preliminary data.</text>
</comment>
<feature type="region of interest" description="Disordered" evidence="1">
    <location>
        <begin position="1"/>
        <end position="24"/>
    </location>
</feature>
<sequence length="228" mass="25227">MQREAQKREGRSNKERRREKGGESIATLHCHASGAQLLHQQSSSSLPHSTAILLEPNSITQLQPSHTPPFFIQLPTSINTHRCSQEWRASRNHPLFAIQSTISLSRGDLVPSKQSRTQRTVCCPESAPNNILRLANSLILSKIRAQQHLAPSGQSDFVQNPHLAASHDHLLSAIRIQQHLATISWPPSAVQQHLTSCDHLLAAICSPAISHISRPSPVRDSRPSPIRD</sequence>
<protein>
    <submittedName>
        <fullName evidence="2">Uncharacterized protein</fullName>
    </submittedName>
</protein>
<proteinExistence type="predicted"/>
<accession>A0A9Q0KSD1</accession>
<keyword evidence="3" id="KW-1185">Reference proteome</keyword>
<feature type="compositionally biased region" description="Basic and acidic residues" evidence="1">
    <location>
        <begin position="1"/>
        <end position="22"/>
    </location>
</feature>
<dbReference type="AlphaFoldDB" id="A0A9Q0KSD1"/>
<evidence type="ECO:0000256" key="1">
    <source>
        <dbReference type="SAM" id="MobiDB-lite"/>
    </source>
</evidence>
<reference evidence="2" key="1">
    <citation type="journal article" date="2023" name="Plant J.">
        <title>The genome of the king protea, Protea cynaroides.</title>
        <authorList>
            <person name="Chang J."/>
            <person name="Duong T.A."/>
            <person name="Schoeman C."/>
            <person name="Ma X."/>
            <person name="Roodt D."/>
            <person name="Barker N."/>
            <person name="Li Z."/>
            <person name="Van de Peer Y."/>
            <person name="Mizrachi E."/>
        </authorList>
    </citation>
    <scope>NUCLEOTIDE SEQUENCE</scope>
    <source>
        <tissue evidence="2">Young leaves</tissue>
    </source>
</reference>
<organism evidence="2 3">
    <name type="scientific">Protea cynaroides</name>
    <dbReference type="NCBI Taxonomy" id="273540"/>
    <lineage>
        <taxon>Eukaryota</taxon>
        <taxon>Viridiplantae</taxon>
        <taxon>Streptophyta</taxon>
        <taxon>Embryophyta</taxon>
        <taxon>Tracheophyta</taxon>
        <taxon>Spermatophyta</taxon>
        <taxon>Magnoliopsida</taxon>
        <taxon>Proteales</taxon>
        <taxon>Proteaceae</taxon>
        <taxon>Protea</taxon>
    </lineage>
</organism>
<dbReference type="Proteomes" id="UP001141806">
    <property type="component" value="Unassembled WGS sequence"/>
</dbReference>
<dbReference type="EMBL" id="JAMYWD010000003">
    <property type="protein sequence ID" value="KAJ4975842.1"/>
    <property type="molecule type" value="Genomic_DNA"/>
</dbReference>
<evidence type="ECO:0000313" key="3">
    <source>
        <dbReference type="Proteomes" id="UP001141806"/>
    </source>
</evidence>
<gene>
    <name evidence="2" type="ORF">NE237_000948</name>
</gene>
<name>A0A9Q0KSD1_9MAGN</name>